<dbReference type="GO" id="GO:0008818">
    <property type="term" value="F:cobalamin 5'-phosphate synthase activity"/>
    <property type="evidence" value="ECO:0007669"/>
    <property type="project" value="UniProtKB-UniRule"/>
</dbReference>
<dbReference type="EMBL" id="SLZZ01000012">
    <property type="protein sequence ID" value="TCS78327.1"/>
    <property type="molecule type" value="Genomic_DNA"/>
</dbReference>
<feature type="transmembrane region" description="Helical" evidence="19">
    <location>
        <begin position="103"/>
        <end position="123"/>
    </location>
</feature>
<gene>
    <name evidence="19" type="primary">cobS</name>
    <name evidence="20" type="ORF">EDD59_11288</name>
</gene>
<feature type="transmembrane region" description="Helical" evidence="19">
    <location>
        <begin position="62"/>
        <end position="82"/>
    </location>
</feature>
<evidence type="ECO:0000256" key="13">
    <source>
        <dbReference type="ARBA" id="ARBA00023136"/>
    </source>
</evidence>
<dbReference type="PANTHER" id="PTHR34148">
    <property type="entry name" value="ADENOSYLCOBINAMIDE-GDP RIBAZOLETRANSFERASE"/>
    <property type="match status" value="1"/>
</dbReference>
<dbReference type="GO" id="GO:0009236">
    <property type="term" value="P:cobalamin biosynthetic process"/>
    <property type="evidence" value="ECO:0007669"/>
    <property type="project" value="UniProtKB-UniRule"/>
</dbReference>
<evidence type="ECO:0000256" key="3">
    <source>
        <dbReference type="ARBA" id="ARBA00004663"/>
    </source>
</evidence>
<evidence type="ECO:0000256" key="1">
    <source>
        <dbReference type="ARBA" id="ARBA00001946"/>
    </source>
</evidence>
<dbReference type="EC" id="2.7.8.26" evidence="5 19"/>
<comment type="catalytic activity">
    <reaction evidence="17 19">
        <text>alpha-ribazole + adenosylcob(III)inamide-GDP = adenosylcob(III)alamin + GMP + H(+)</text>
        <dbReference type="Rhea" id="RHEA:16049"/>
        <dbReference type="ChEBI" id="CHEBI:10329"/>
        <dbReference type="ChEBI" id="CHEBI:15378"/>
        <dbReference type="ChEBI" id="CHEBI:18408"/>
        <dbReference type="ChEBI" id="CHEBI:58115"/>
        <dbReference type="ChEBI" id="CHEBI:60487"/>
        <dbReference type="EC" id="2.7.8.26"/>
    </reaction>
</comment>
<evidence type="ECO:0000313" key="21">
    <source>
        <dbReference type="Proteomes" id="UP000295726"/>
    </source>
</evidence>
<evidence type="ECO:0000256" key="2">
    <source>
        <dbReference type="ARBA" id="ARBA00004651"/>
    </source>
</evidence>
<dbReference type="RefSeq" id="WP_132381425.1">
    <property type="nucleotide sequence ID" value="NZ_SLZZ01000012.1"/>
</dbReference>
<sequence length="256" mass="27876">MYLLKSCAIAISMYSKIPVPRVEWNKKNMKYAMCFFPVVGAVLGILEFMLGKLLLKMGAGTMIFAAAMTLIPILVTGGIHMDGFMDTIDALSSYGDREKKLEILKDSHAGAFAILGMCCYLLWNTSLWSQVTPRMLPVISMGYVLSRSLSGLSVAAFSPARKDGLAKTFQDGAQKKTVVITMAVYIVLCAAWMLRISLTMGAAALAAAGLIFSYHYYTCRNKFGGITGDLAGYFLQICELGMLTAIMLTGGIAWKF</sequence>
<accession>A0A4R3K6D5</accession>
<dbReference type="GO" id="GO:0051073">
    <property type="term" value="F:adenosylcobinamide-GDP ribazoletransferase activity"/>
    <property type="evidence" value="ECO:0007669"/>
    <property type="project" value="UniProtKB-UniRule"/>
</dbReference>
<dbReference type="AlphaFoldDB" id="A0A4R3K6D5"/>
<evidence type="ECO:0000256" key="19">
    <source>
        <dbReference type="HAMAP-Rule" id="MF_00719"/>
    </source>
</evidence>
<comment type="subcellular location">
    <subcellularLocation>
        <location evidence="2 19">Cell membrane</location>
        <topology evidence="2 19">Multi-pass membrane protein</topology>
    </subcellularLocation>
</comment>
<dbReference type="InterPro" id="IPR003805">
    <property type="entry name" value="CobS"/>
</dbReference>
<keyword evidence="10 19" id="KW-0812">Transmembrane</keyword>
<keyword evidence="11 19" id="KW-0460">Magnesium</keyword>
<evidence type="ECO:0000256" key="6">
    <source>
        <dbReference type="ARBA" id="ARBA00015850"/>
    </source>
</evidence>
<reference evidence="20 21" key="1">
    <citation type="submission" date="2019-03" db="EMBL/GenBank/DDBJ databases">
        <title>Genomic Encyclopedia of Type Strains, Phase IV (KMG-IV): sequencing the most valuable type-strain genomes for metagenomic binning, comparative biology and taxonomic classification.</title>
        <authorList>
            <person name="Goeker M."/>
        </authorList>
    </citation>
    <scope>NUCLEOTIDE SEQUENCE [LARGE SCALE GENOMIC DNA]</scope>
    <source>
        <strain evidence="20 21">DSM 29489</strain>
    </source>
</reference>
<evidence type="ECO:0000256" key="9">
    <source>
        <dbReference type="ARBA" id="ARBA00022679"/>
    </source>
</evidence>
<keyword evidence="13 19" id="KW-0472">Membrane</keyword>
<keyword evidence="7 19" id="KW-1003">Cell membrane</keyword>
<comment type="pathway">
    <text evidence="3 19">Cofactor biosynthesis; adenosylcobalamin biosynthesis; adenosylcobalamin from cob(II)yrinate a,c-diamide: step 7/7.</text>
</comment>
<comment type="catalytic activity">
    <reaction evidence="18 19">
        <text>alpha-ribazole 5'-phosphate + adenosylcob(III)inamide-GDP = adenosylcob(III)alamin 5'-phosphate + GMP + H(+)</text>
        <dbReference type="Rhea" id="RHEA:23560"/>
        <dbReference type="ChEBI" id="CHEBI:15378"/>
        <dbReference type="ChEBI" id="CHEBI:57918"/>
        <dbReference type="ChEBI" id="CHEBI:58115"/>
        <dbReference type="ChEBI" id="CHEBI:60487"/>
        <dbReference type="ChEBI" id="CHEBI:60493"/>
        <dbReference type="EC" id="2.7.8.26"/>
    </reaction>
</comment>
<evidence type="ECO:0000256" key="12">
    <source>
        <dbReference type="ARBA" id="ARBA00022989"/>
    </source>
</evidence>
<comment type="function">
    <text evidence="14 19">Joins adenosylcobinamide-GDP and alpha-ribazole to generate adenosylcobalamin (Ado-cobalamin). Also synthesizes adenosylcobalamin 5'-phosphate from adenosylcobinamide-GDP and alpha-ribazole 5'-phosphate.</text>
</comment>
<protein>
    <recommendedName>
        <fullName evidence="6 19">Adenosylcobinamide-GDP ribazoletransferase</fullName>
        <ecNumber evidence="5 19">2.7.8.26</ecNumber>
    </recommendedName>
    <alternativeName>
        <fullName evidence="16 19">Cobalamin synthase</fullName>
    </alternativeName>
    <alternativeName>
        <fullName evidence="15 19">Cobalamin-5'-phosphate synthase</fullName>
    </alternativeName>
</protein>
<evidence type="ECO:0000256" key="15">
    <source>
        <dbReference type="ARBA" id="ARBA00032605"/>
    </source>
</evidence>
<dbReference type="GO" id="GO:0005886">
    <property type="term" value="C:plasma membrane"/>
    <property type="evidence" value="ECO:0007669"/>
    <property type="project" value="UniProtKB-SubCell"/>
</dbReference>
<feature type="transmembrane region" description="Helical" evidence="19">
    <location>
        <begin position="230"/>
        <end position="254"/>
    </location>
</feature>
<dbReference type="OrthoDB" id="9794626at2"/>
<feature type="transmembrane region" description="Helical" evidence="19">
    <location>
        <begin position="177"/>
        <end position="194"/>
    </location>
</feature>
<keyword evidence="8 19" id="KW-0169">Cobalamin biosynthesis</keyword>
<evidence type="ECO:0000256" key="10">
    <source>
        <dbReference type="ARBA" id="ARBA00022692"/>
    </source>
</evidence>
<dbReference type="PANTHER" id="PTHR34148:SF1">
    <property type="entry name" value="ADENOSYLCOBINAMIDE-GDP RIBAZOLETRANSFERASE"/>
    <property type="match status" value="1"/>
</dbReference>
<evidence type="ECO:0000256" key="14">
    <source>
        <dbReference type="ARBA" id="ARBA00025228"/>
    </source>
</evidence>
<feature type="transmembrane region" description="Helical" evidence="19">
    <location>
        <begin position="31"/>
        <end position="50"/>
    </location>
</feature>
<proteinExistence type="inferred from homology"/>
<evidence type="ECO:0000256" key="18">
    <source>
        <dbReference type="ARBA" id="ARBA00049504"/>
    </source>
</evidence>
<feature type="transmembrane region" description="Helical" evidence="19">
    <location>
        <begin position="200"/>
        <end position="218"/>
    </location>
</feature>
<keyword evidence="21" id="KW-1185">Reference proteome</keyword>
<evidence type="ECO:0000256" key="7">
    <source>
        <dbReference type="ARBA" id="ARBA00022475"/>
    </source>
</evidence>
<evidence type="ECO:0000256" key="5">
    <source>
        <dbReference type="ARBA" id="ARBA00013200"/>
    </source>
</evidence>
<evidence type="ECO:0000256" key="17">
    <source>
        <dbReference type="ARBA" id="ARBA00048623"/>
    </source>
</evidence>
<evidence type="ECO:0000256" key="8">
    <source>
        <dbReference type="ARBA" id="ARBA00022573"/>
    </source>
</evidence>
<keyword evidence="9 19" id="KW-0808">Transferase</keyword>
<evidence type="ECO:0000256" key="4">
    <source>
        <dbReference type="ARBA" id="ARBA00010561"/>
    </source>
</evidence>
<dbReference type="HAMAP" id="MF_00719">
    <property type="entry name" value="CobS"/>
    <property type="match status" value="1"/>
</dbReference>
<organism evidence="20 21">
    <name type="scientific">Muricomes intestini</name>
    <dbReference type="NCBI Taxonomy" id="1796634"/>
    <lineage>
        <taxon>Bacteria</taxon>
        <taxon>Bacillati</taxon>
        <taxon>Bacillota</taxon>
        <taxon>Clostridia</taxon>
        <taxon>Lachnospirales</taxon>
        <taxon>Lachnospiraceae</taxon>
        <taxon>Muricomes</taxon>
    </lineage>
</organism>
<evidence type="ECO:0000256" key="16">
    <source>
        <dbReference type="ARBA" id="ARBA00032853"/>
    </source>
</evidence>
<comment type="similarity">
    <text evidence="4 19">Belongs to the CobS family.</text>
</comment>
<name>A0A4R3K6D5_9FIRM</name>
<evidence type="ECO:0000313" key="20">
    <source>
        <dbReference type="EMBL" id="TCS78327.1"/>
    </source>
</evidence>
<evidence type="ECO:0000256" key="11">
    <source>
        <dbReference type="ARBA" id="ARBA00022842"/>
    </source>
</evidence>
<dbReference type="Pfam" id="PF02654">
    <property type="entry name" value="CobS"/>
    <property type="match status" value="1"/>
</dbReference>
<dbReference type="UniPathway" id="UPA00148">
    <property type="reaction ID" value="UER00238"/>
</dbReference>
<comment type="cofactor">
    <cofactor evidence="1 19">
        <name>Mg(2+)</name>
        <dbReference type="ChEBI" id="CHEBI:18420"/>
    </cofactor>
</comment>
<comment type="caution">
    <text evidence="20">The sequence shown here is derived from an EMBL/GenBank/DDBJ whole genome shotgun (WGS) entry which is preliminary data.</text>
</comment>
<feature type="transmembrane region" description="Helical" evidence="19">
    <location>
        <begin position="135"/>
        <end position="157"/>
    </location>
</feature>
<dbReference type="Proteomes" id="UP000295726">
    <property type="component" value="Unassembled WGS sequence"/>
</dbReference>
<keyword evidence="12 19" id="KW-1133">Transmembrane helix</keyword>